<dbReference type="Proteomes" id="UP001642487">
    <property type="component" value="Chromosome 6"/>
</dbReference>
<proteinExistence type="predicted"/>
<organism evidence="1 2">
    <name type="scientific">Citrullus colocynthis</name>
    <name type="common">colocynth</name>
    <dbReference type="NCBI Taxonomy" id="252529"/>
    <lineage>
        <taxon>Eukaryota</taxon>
        <taxon>Viridiplantae</taxon>
        <taxon>Streptophyta</taxon>
        <taxon>Embryophyta</taxon>
        <taxon>Tracheophyta</taxon>
        <taxon>Spermatophyta</taxon>
        <taxon>Magnoliopsida</taxon>
        <taxon>eudicotyledons</taxon>
        <taxon>Gunneridae</taxon>
        <taxon>Pentapetalae</taxon>
        <taxon>rosids</taxon>
        <taxon>fabids</taxon>
        <taxon>Cucurbitales</taxon>
        <taxon>Cucurbitaceae</taxon>
        <taxon>Benincaseae</taxon>
        <taxon>Citrullus</taxon>
    </lineage>
</organism>
<name>A0ABP0YUP9_9ROSI</name>
<evidence type="ECO:0000313" key="1">
    <source>
        <dbReference type="EMBL" id="CAK9324091.1"/>
    </source>
</evidence>
<evidence type="ECO:0000313" key="2">
    <source>
        <dbReference type="Proteomes" id="UP001642487"/>
    </source>
</evidence>
<keyword evidence="2" id="KW-1185">Reference proteome</keyword>
<dbReference type="EMBL" id="OZ021740">
    <property type="protein sequence ID" value="CAK9324091.1"/>
    <property type="molecule type" value="Genomic_DNA"/>
</dbReference>
<gene>
    <name evidence="1" type="ORF">CITCOLO1_LOCUS16316</name>
</gene>
<reference evidence="1 2" key="1">
    <citation type="submission" date="2024-03" db="EMBL/GenBank/DDBJ databases">
        <authorList>
            <person name="Gkanogiannis A."/>
            <person name="Becerra Lopez-Lavalle L."/>
        </authorList>
    </citation>
    <scope>NUCLEOTIDE SEQUENCE [LARGE SCALE GENOMIC DNA]</scope>
</reference>
<protein>
    <submittedName>
        <fullName evidence="1">Uncharacterized protein</fullName>
    </submittedName>
</protein>
<accession>A0ABP0YUP9</accession>
<sequence>MGPRPHRKSEHLYRIVQSTLVKLLLYRVKYITLAVNDMIDPIFCVSLRGRSHIQGKSPNHMIMGDEEEVLAYYLFKAATNMKGQIEGWENDASFWPPMDKHLIGYPSTCIPFLVSIESEFKLLLLPTAMDENDLWVLAEYVVKKKKMRRHIPIKRRSLEVPIADER</sequence>